<keyword evidence="1" id="KW-0732">Signal</keyword>
<organism evidence="4">
    <name type="scientific">Graphocephala atropunctata</name>
    <dbReference type="NCBI Taxonomy" id="36148"/>
    <lineage>
        <taxon>Eukaryota</taxon>
        <taxon>Metazoa</taxon>
        <taxon>Ecdysozoa</taxon>
        <taxon>Arthropoda</taxon>
        <taxon>Hexapoda</taxon>
        <taxon>Insecta</taxon>
        <taxon>Pterygota</taxon>
        <taxon>Neoptera</taxon>
        <taxon>Paraneoptera</taxon>
        <taxon>Hemiptera</taxon>
        <taxon>Auchenorrhyncha</taxon>
        <taxon>Membracoidea</taxon>
        <taxon>Cicadellidae</taxon>
        <taxon>Cicadellinae</taxon>
        <taxon>Cicadellini</taxon>
        <taxon>Graphocephala</taxon>
    </lineage>
</organism>
<protein>
    <submittedName>
        <fullName evidence="4">Uncharacterized protein</fullName>
    </submittedName>
</protein>
<accession>A0A1B6MCI5</accession>
<reference evidence="4" key="1">
    <citation type="submission" date="2015-11" db="EMBL/GenBank/DDBJ databases">
        <title>De novo transcriptome assembly of four potential Pierce s Disease insect vectors from Arizona vineyards.</title>
        <authorList>
            <person name="Tassone E.E."/>
        </authorList>
    </citation>
    <scope>NUCLEOTIDE SEQUENCE</scope>
</reference>
<evidence type="ECO:0000256" key="1">
    <source>
        <dbReference type="SAM" id="SignalP"/>
    </source>
</evidence>
<sequence>MGSSILSLATCLVLVFMFDLDTCYSNSSYWGKIKRILNRINPLSIDTRPKPVINLDYLRSSLKNIEELIYDSSNYVQAKTHKMSSKVLAEIREELVQLQFSDNKLETQFNMTAEEMKKYQDSYNKLCLRLDRADEMLRQTSPSVPSR</sequence>
<evidence type="ECO:0000313" key="2">
    <source>
        <dbReference type="EMBL" id="JAT16618.1"/>
    </source>
</evidence>
<dbReference type="EMBL" id="GEBQ01000087">
    <property type="protein sequence ID" value="JAT39890.1"/>
    <property type="molecule type" value="Transcribed_RNA"/>
</dbReference>
<evidence type="ECO:0000313" key="6">
    <source>
        <dbReference type="EMBL" id="JAT39890.1"/>
    </source>
</evidence>
<dbReference type="AlphaFoldDB" id="A0A1B6MCI5"/>
<dbReference type="EMBL" id="GEBQ01023359">
    <property type="protein sequence ID" value="JAT16618.1"/>
    <property type="molecule type" value="Transcribed_RNA"/>
</dbReference>
<dbReference type="EMBL" id="GEBQ01006378">
    <property type="protein sequence ID" value="JAT33599.1"/>
    <property type="molecule type" value="Transcribed_RNA"/>
</dbReference>
<name>A0A1B6MCI5_9HEMI</name>
<gene>
    <name evidence="5" type="ORF">g.48873</name>
    <name evidence="6" type="ORF">g.48874</name>
    <name evidence="2" type="ORF">g.48875</name>
    <name evidence="4" type="ORF">g.48876</name>
    <name evidence="3" type="ORF">g.48883</name>
</gene>
<feature type="chain" id="PRO_5008588254" evidence="1">
    <location>
        <begin position="26"/>
        <end position="147"/>
    </location>
</feature>
<feature type="signal peptide" evidence="1">
    <location>
        <begin position="1"/>
        <end position="25"/>
    </location>
</feature>
<evidence type="ECO:0000313" key="5">
    <source>
        <dbReference type="EMBL" id="JAT37618.1"/>
    </source>
</evidence>
<proteinExistence type="predicted"/>
<dbReference type="EMBL" id="GEBQ01002359">
    <property type="protein sequence ID" value="JAT37618.1"/>
    <property type="molecule type" value="Transcribed_RNA"/>
</dbReference>
<evidence type="ECO:0000313" key="4">
    <source>
        <dbReference type="EMBL" id="JAT33599.1"/>
    </source>
</evidence>
<evidence type="ECO:0000313" key="3">
    <source>
        <dbReference type="EMBL" id="JAT20622.1"/>
    </source>
</evidence>
<dbReference type="EMBL" id="GEBQ01019355">
    <property type="protein sequence ID" value="JAT20622.1"/>
    <property type="molecule type" value="Transcribed_RNA"/>
</dbReference>